<reference evidence="1 2" key="1">
    <citation type="journal article" date="2004" name="Nature">
        <title>DNA sequence and comparative analysis of chimpanzee chromosome 22.</title>
        <authorList>
            <person name="Watanabe H."/>
            <person name="Fujiyama A."/>
            <person name="Hattori M."/>
            <person name="Taylor T.D."/>
            <person name="Toyoda A."/>
            <person name="Kuroki Y."/>
            <person name="Noguchi H."/>
            <person name="BenKahla A."/>
            <person name="Lehrach H."/>
            <person name="Sudbrak R."/>
            <person name="Kube M."/>
            <person name="Taenzer S."/>
            <person name="Galgoczy P."/>
            <person name="Platzer M."/>
            <person name="Scharfe M."/>
            <person name="Nordsiek G."/>
            <person name="Bloecker H."/>
            <person name="Hellmann I."/>
            <person name="Khaitovich P."/>
            <person name="Paabo S."/>
            <person name="Reinhardt R."/>
            <person name="Zheng H.-J."/>
            <person name="Zhang X.-L."/>
            <person name="Zhu G.-F."/>
            <person name="Wang B.-F."/>
            <person name="Fu G."/>
            <person name="Ren S.-X."/>
            <person name="Zhao G.-P."/>
            <person name="Chen Z."/>
            <person name="Lee Y.-S."/>
            <person name="Cheong J.-E."/>
            <person name="Choi S.-H."/>
            <person name="Wu K.-M."/>
            <person name="Liu T.-T."/>
            <person name="Hsiao K.-J."/>
            <person name="Tsai S.-F."/>
            <person name="Kim C.-G."/>
            <person name="Oota S."/>
            <person name="Kitano T."/>
            <person name="Kohara Y."/>
            <person name="Saitou N."/>
            <person name="Park H.-S."/>
            <person name="Wang S.-Y."/>
            <person name="Yaspo M.-L."/>
            <person name="Sakaki Y."/>
        </authorList>
    </citation>
    <scope>NUCLEOTIDE SEQUENCE [LARGE SCALE GENOMIC DNA]</scope>
</reference>
<organism evidence="1 2">
    <name type="scientific">Pan troglodytes</name>
    <name type="common">Chimpanzee</name>
    <dbReference type="NCBI Taxonomy" id="9598"/>
    <lineage>
        <taxon>Eukaryota</taxon>
        <taxon>Metazoa</taxon>
        <taxon>Chordata</taxon>
        <taxon>Craniata</taxon>
        <taxon>Vertebrata</taxon>
        <taxon>Euteleostomi</taxon>
        <taxon>Mammalia</taxon>
        <taxon>Eutheria</taxon>
        <taxon>Euarchontoglires</taxon>
        <taxon>Primates</taxon>
        <taxon>Haplorrhini</taxon>
        <taxon>Catarrhini</taxon>
        <taxon>Hominidae</taxon>
        <taxon>Pan</taxon>
    </lineage>
</organism>
<dbReference type="Proteomes" id="UP000243858">
    <property type="component" value="Chromosome 21"/>
</dbReference>
<name>Q68US3_PANTR</name>
<sequence length="50" mass="5629">ICIEILLGLCHWEFMDKQYIAMSCSTGLCILARETAIDGKAHVVLQQQMC</sequence>
<accession>Q68US3</accession>
<protein>
    <submittedName>
        <fullName evidence="1">Homo sapiens C21orf47, unspliced partial mRNA</fullName>
    </submittedName>
</protein>
<proteinExistence type="predicted"/>
<evidence type="ECO:0000313" key="1">
    <source>
        <dbReference type="EMBL" id="CAH18588.1"/>
    </source>
</evidence>
<gene>
    <name evidence="1" type="primary">C21orf47</name>
</gene>
<dbReference type="EMBL" id="AL954209">
    <property type="protein sequence ID" value="CAH18588.1"/>
    <property type="molecule type" value="Genomic_DNA"/>
</dbReference>
<evidence type="ECO:0000313" key="2">
    <source>
        <dbReference type="Proteomes" id="UP000243858"/>
    </source>
</evidence>
<feature type="non-terminal residue" evidence="1">
    <location>
        <position position="1"/>
    </location>
</feature>
<dbReference type="AlphaFoldDB" id="Q68US3"/>